<feature type="transmembrane region" description="Helical" evidence="2">
    <location>
        <begin position="512"/>
        <end position="531"/>
    </location>
</feature>
<evidence type="ECO:0000313" key="4">
    <source>
        <dbReference type="Proteomes" id="UP000193920"/>
    </source>
</evidence>
<keyword evidence="2" id="KW-1133">Transmembrane helix</keyword>
<feature type="compositionally biased region" description="Basic and acidic residues" evidence="1">
    <location>
        <begin position="399"/>
        <end position="417"/>
    </location>
</feature>
<protein>
    <submittedName>
        <fullName evidence="3">Uncharacterized protein</fullName>
    </submittedName>
</protein>
<proteinExistence type="predicted"/>
<keyword evidence="2" id="KW-0812">Transmembrane</keyword>
<feature type="compositionally biased region" description="Polar residues" evidence="1">
    <location>
        <begin position="418"/>
        <end position="430"/>
    </location>
</feature>
<feature type="compositionally biased region" description="Polar residues" evidence="1">
    <location>
        <begin position="355"/>
        <end position="366"/>
    </location>
</feature>
<name>A0A1Y2AP52_9FUNG</name>
<organism evidence="3 4">
    <name type="scientific">Neocallimastix californiae</name>
    <dbReference type="NCBI Taxonomy" id="1754190"/>
    <lineage>
        <taxon>Eukaryota</taxon>
        <taxon>Fungi</taxon>
        <taxon>Fungi incertae sedis</taxon>
        <taxon>Chytridiomycota</taxon>
        <taxon>Chytridiomycota incertae sedis</taxon>
        <taxon>Neocallimastigomycetes</taxon>
        <taxon>Neocallimastigales</taxon>
        <taxon>Neocallimastigaceae</taxon>
        <taxon>Neocallimastix</taxon>
    </lineage>
</organism>
<feature type="compositionally biased region" description="Basic residues" evidence="1">
    <location>
        <begin position="439"/>
        <end position="449"/>
    </location>
</feature>
<gene>
    <name evidence="3" type="ORF">LY90DRAFT_514887</name>
</gene>
<accession>A0A1Y2AP52</accession>
<feature type="region of interest" description="Disordered" evidence="1">
    <location>
        <begin position="260"/>
        <end position="290"/>
    </location>
</feature>
<evidence type="ECO:0000256" key="1">
    <source>
        <dbReference type="SAM" id="MobiDB-lite"/>
    </source>
</evidence>
<dbReference type="STRING" id="1754190.A0A1Y2AP52"/>
<feature type="region of interest" description="Disordered" evidence="1">
    <location>
        <begin position="313"/>
        <end position="449"/>
    </location>
</feature>
<feature type="compositionally biased region" description="Basic and acidic residues" evidence="1">
    <location>
        <begin position="336"/>
        <end position="354"/>
    </location>
</feature>
<reference evidence="3 4" key="1">
    <citation type="submission" date="2016-08" db="EMBL/GenBank/DDBJ databases">
        <title>A Parts List for Fungal Cellulosomes Revealed by Comparative Genomics.</title>
        <authorList>
            <consortium name="DOE Joint Genome Institute"/>
            <person name="Haitjema C.H."/>
            <person name="Gilmore S.P."/>
            <person name="Henske J.K."/>
            <person name="Solomon K.V."/>
            <person name="De Groot R."/>
            <person name="Kuo A."/>
            <person name="Mondo S.J."/>
            <person name="Salamov A.A."/>
            <person name="Labutti K."/>
            <person name="Zhao Z."/>
            <person name="Chiniquy J."/>
            <person name="Barry K."/>
            <person name="Brewer H.M."/>
            <person name="Purvine S.O."/>
            <person name="Wright A.T."/>
            <person name="Boxma B."/>
            <person name="Van Alen T."/>
            <person name="Hackstein J.H."/>
            <person name="Baker S.E."/>
            <person name="Grigoriev I.V."/>
            <person name="O'Malley M.A."/>
        </authorList>
    </citation>
    <scope>NUCLEOTIDE SEQUENCE [LARGE SCALE GENOMIC DNA]</scope>
    <source>
        <strain evidence="3 4">G1</strain>
    </source>
</reference>
<dbReference type="EMBL" id="MCOG01000230">
    <property type="protein sequence ID" value="ORY23725.1"/>
    <property type="molecule type" value="Genomic_DNA"/>
</dbReference>
<feature type="compositionally biased region" description="Basic and acidic residues" evidence="1">
    <location>
        <begin position="266"/>
        <end position="287"/>
    </location>
</feature>
<feature type="compositionally biased region" description="Basic and acidic residues" evidence="1">
    <location>
        <begin position="367"/>
        <end position="382"/>
    </location>
</feature>
<evidence type="ECO:0000256" key="2">
    <source>
        <dbReference type="SAM" id="Phobius"/>
    </source>
</evidence>
<sequence length="535" mass="62295">MEKELNLLKSLSKKPPKKNLKKQLPIKDIKIVDDNDIISNYNKMDMKSYKSDSIKKTCHDVKIVDDDIICSNSNADIKKYKSNSTKKTNQNKVGKKDVIIKNKKKDKIIDKKISIDMRPYEITNIDSKNILNFGNTSNQNELTEIDKMKVISEHINFQENDDDIFNSFDIIRNSINKNKNIDTSNKIIDDDNLIIDIINRTERNKENEFSDNKSISQNSTRSIRSIDTEECIKIIIDNKISNSNNSVTVNTLDPFEVKENMINNEKTNENDNTKLNEENEDENKNSIEDDEINNDINAILEYFKDEGITGDSELIQTNKDNNNDNNDDNNDEDEIINDKNDNSDKNSIRDKDNEAINNMKENSGNIESKEKQINVENNRESNNENQENSPDIESSNENQEDHTHMESNDEVQDHSNNDNKNGSGKVNSKISYKPEKTNHKNKKKVVKQKQKKSSNFFLNTIFQKTTNKYLYDINEINTDISYSSNQEKYTKKQLQVDQNNFLWLQKRAEPQLLQTLTLFIHLLSTYIYIYLKKMY</sequence>
<evidence type="ECO:0000313" key="3">
    <source>
        <dbReference type="EMBL" id="ORY23725.1"/>
    </source>
</evidence>
<dbReference type="Proteomes" id="UP000193920">
    <property type="component" value="Unassembled WGS sequence"/>
</dbReference>
<keyword evidence="2" id="KW-0472">Membrane</keyword>
<keyword evidence="4" id="KW-1185">Reference proteome</keyword>
<comment type="caution">
    <text evidence="3">The sequence shown here is derived from an EMBL/GenBank/DDBJ whole genome shotgun (WGS) entry which is preliminary data.</text>
</comment>
<dbReference type="AlphaFoldDB" id="A0A1Y2AP52"/>
<feature type="compositionally biased region" description="Acidic residues" evidence="1">
    <location>
        <begin position="325"/>
        <end position="335"/>
    </location>
</feature>